<dbReference type="Pfam" id="PF01425">
    <property type="entry name" value="Amidase"/>
    <property type="match status" value="1"/>
</dbReference>
<dbReference type="Gene3D" id="3.90.1300.10">
    <property type="entry name" value="Amidase signature (AS) domain"/>
    <property type="match status" value="1"/>
</dbReference>
<dbReference type="GO" id="GO:0003824">
    <property type="term" value="F:catalytic activity"/>
    <property type="evidence" value="ECO:0007669"/>
    <property type="project" value="InterPro"/>
</dbReference>
<dbReference type="InterPro" id="IPR000120">
    <property type="entry name" value="Amidase"/>
</dbReference>
<protein>
    <recommendedName>
        <fullName evidence="1">Amidase domain-containing protein</fullName>
    </recommendedName>
</protein>
<dbReference type="EMBL" id="CACRXK020013137">
    <property type="protein sequence ID" value="CAB4024621.1"/>
    <property type="molecule type" value="Genomic_DNA"/>
</dbReference>
<dbReference type="AlphaFoldDB" id="A0A6S7J418"/>
<comment type="caution">
    <text evidence="2">The sequence shown here is derived from an EMBL/GenBank/DDBJ whole genome shotgun (WGS) entry which is preliminary data.</text>
</comment>
<gene>
    <name evidence="2" type="ORF">PACLA_8A078535</name>
</gene>
<proteinExistence type="predicted"/>
<accession>A0A6S7J418</accession>
<evidence type="ECO:0000313" key="2">
    <source>
        <dbReference type="EMBL" id="CAB4024621.1"/>
    </source>
</evidence>
<dbReference type="SUPFAM" id="SSF75304">
    <property type="entry name" value="Amidase signature (AS) enzymes"/>
    <property type="match status" value="1"/>
</dbReference>
<dbReference type="InterPro" id="IPR036928">
    <property type="entry name" value="AS_sf"/>
</dbReference>
<name>A0A6S7J418_PARCT</name>
<evidence type="ECO:0000259" key="1">
    <source>
        <dbReference type="Pfam" id="PF01425"/>
    </source>
</evidence>
<feature type="domain" description="Amidase" evidence="1">
    <location>
        <begin position="1"/>
        <end position="139"/>
    </location>
</feature>
<evidence type="ECO:0000313" key="3">
    <source>
        <dbReference type="Proteomes" id="UP001152795"/>
    </source>
</evidence>
<dbReference type="OrthoDB" id="421993at2759"/>
<dbReference type="InterPro" id="IPR023631">
    <property type="entry name" value="Amidase_dom"/>
</dbReference>
<dbReference type="PANTHER" id="PTHR11895:SF170">
    <property type="entry name" value="AMIDASE"/>
    <property type="match status" value="1"/>
</dbReference>
<dbReference type="PANTHER" id="PTHR11895">
    <property type="entry name" value="TRANSAMIDASE"/>
    <property type="match status" value="1"/>
</dbReference>
<reference evidence="2" key="1">
    <citation type="submission" date="2020-04" db="EMBL/GenBank/DDBJ databases">
        <authorList>
            <person name="Alioto T."/>
            <person name="Alioto T."/>
            <person name="Gomez Garrido J."/>
        </authorList>
    </citation>
    <scope>NUCLEOTIDE SEQUENCE</scope>
    <source>
        <strain evidence="2">A484AB</strain>
    </source>
</reference>
<sequence length="200" mass="21677">MAIGGDQGGSIRIPAAACGIVGLKPTFGLVPYTGIIPVDPTVDHSGPMARTVYDTALLLEAIAGYDDGLDHRQPRDLKIPSYTKELTGDIEGLRVGLLKEGFNPSFETDVNELVRKSAERLSAKGAVVEEVSIPWHLDAKHVLLGLRHSRTCMTVFQGECSATQGYHNTHLQLALSRGLKCNPNDNPPNVKCSFLLNRYV</sequence>
<organism evidence="2 3">
    <name type="scientific">Paramuricea clavata</name>
    <name type="common">Red gorgonian</name>
    <name type="synonym">Violescent sea-whip</name>
    <dbReference type="NCBI Taxonomy" id="317549"/>
    <lineage>
        <taxon>Eukaryota</taxon>
        <taxon>Metazoa</taxon>
        <taxon>Cnidaria</taxon>
        <taxon>Anthozoa</taxon>
        <taxon>Octocorallia</taxon>
        <taxon>Malacalcyonacea</taxon>
        <taxon>Plexauridae</taxon>
        <taxon>Paramuricea</taxon>
    </lineage>
</organism>
<keyword evidence="3" id="KW-1185">Reference proteome</keyword>
<dbReference type="Proteomes" id="UP001152795">
    <property type="component" value="Unassembled WGS sequence"/>
</dbReference>